<evidence type="ECO:0000313" key="2">
    <source>
        <dbReference type="Proteomes" id="UP001054837"/>
    </source>
</evidence>
<dbReference type="EMBL" id="BPLQ01003493">
    <property type="protein sequence ID" value="GIY00912.1"/>
    <property type="molecule type" value="Genomic_DNA"/>
</dbReference>
<gene>
    <name evidence="1" type="ORF">CDAR_519131</name>
</gene>
<name>A0AAV4PXP3_9ARAC</name>
<accession>A0AAV4PXP3</accession>
<sequence>MLTEKREKEEKKKRSDPVSNSHLLCGAVLLDVRNEDALSELSVLPLDYHNAEPLGTLCGGATGAQTKKPEQQRAHFSCTFKTGQAFKNNISHHCVQQLAF</sequence>
<protein>
    <submittedName>
        <fullName evidence="1">Uncharacterized protein</fullName>
    </submittedName>
</protein>
<evidence type="ECO:0000313" key="1">
    <source>
        <dbReference type="EMBL" id="GIY00912.1"/>
    </source>
</evidence>
<proteinExistence type="predicted"/>
<reference evidence="1 2" key="1">
    <citation type="submission" date="2021-06" db="EMBL/GenBank/DDBJ databases">
        <title>Caerostris darwini draft genome.</title>
        <authorList>
            <person name="Kono N."/>
            <person name="Arakawa K."/>
        </authorList>
    </citation>
    <scope>NUCLEOTIDE SEQUENCE [LARGE SCALE GENOMIC DNA]</scope>
</reference>
<keyword evidence="2" id="KW-1185">Reference proteome</keyword>
<organism evidence="1 2">
    <name type="scientific">Caerostris darwini</name>
    <dbReference type="NCBI Taxonomy" id="1538125"/>
    <lineage>
        <taxon>Eukaryota</taxon>
        <taxon>Metazoa</taxon>
        <taxon>Ecdysozoa</taxon>
        <taxon>Arthropoda</taxon>
        <taxon>Chelicerata</taxon>
        <taxon>Arachnida</taxon>
        <taxon>Araneae</taxon>
        <taxon>Araneomorphae</taxon>
        <taxon>Entelegynae</taxon>
        <taxon>Araneoidea</taxon>
        <taxon>Araneidae</taxon>
        <taxon>Caerostris</taxon>
    </lineage>
</organism>
<comment type="caution">
    <text evidence="1">The sequence shown here is derived from an EMBL/GenBank/DDBJ whole genome shotgun (WGS) entry which is preliminary data.</text>
</comment>
<dbReference type="Proteomes" id="UP001054837">
    <property type="component" value="Unassembled WGS sequence"/>
</dbReference>
<dbReference type="AlphaFoldDB" id="A0AAV4PXP3"/>